<protein>
    <recommendedName>
        <fullName evidence="7">RRM domain-containing protein</fullName>
    </recommendedName>
</protein>
<feature type="domain" description="RRM" evidence="7">
    <location>
        <begin position="677"/>
        <end position="754"/>
    </location>
</feature>
<sequence length="790" mass="85759">MSRLIVKSLPVYVTSTRLRQHFEQKGAPGGTITDVQVPLTAGGTSRRIGFIGFKTNAEAEAAKEYFNKTFVGSSRIQVELVDKDARPRKRRRIDHEDQVEKPGVIDSKENNVLKKKKDSASQSTEKPKPNKHMEEFMEVMQTGRRKGPAWADGLAVPPVGVAQPVSSKQPSQQNAGRDAQPQDELEEAGQPPDQPAQNDTALSDIEWMKRHMSRAIAVDDKAWEQSDEENVGDIRADLEETNVADAPSPNAPAAPDADQNYAIIQQTRRLFVRNLAFTCTEEDLRALFMPFDANVVVHIPSSGSSAESSEVVCATRGIAYATFSSAENALAAYDQLDKSSFQGRLLHILGAVDQRSKHVDAADNAKPRTVKDEKQAKRKTLASKSFNWAMLYMNSDAVASSVADRMSIPKAAILNPESSDGTSAAVKLALAETHIIQETKSYLENQGVSLEAFASSYRGSRSDTTILVKNIPYGTSLAQIEALFTPHGTVQRLLLPPAGTIAVVQFAQAAQAAVAFRSVAYKRLGSAIVYLEWAPGGLWAEGSARAAVASVPASNVPTVRVADESDNPSLAAGTTLFVKNLSFATTTERLCTTFGSLEGFVFARVQTKAAPPPTSGSKRMGYGFIGFSTVDTAKNALQGMQGIVLDGHQLVVKFAGRGAEDDAPASADSLSSKSRTTKMIVKNVPFEATKRDIRDLFAAHGQLKSVRLPKKFDARTRGFAFLEFVSRQEAENAFKALRHTHLLGRHLVLEWAEEGEQDLDALRQKMGVGFGDGKAMPNRKRKLDLGGSTK</sequence>
<feature type="domain" description="RRM" evidence="7">
    <location>
        <begin position="464"/>
        <end position="536"/>
    </location>
</feature>
<evidence type="ECO:0000256" key="3">
    <source>
        <dbReference type="ARBA" id="ARBA00022884"/>
    </source>
</evidence>
<proteinExistence type="predicted"/>
<organism evidence="8 9">
    <name type="scientific">Fistulina hepatica ATCC 64428</name>
    <dbReference type="NCBI Taxonomy" id="1128425"/>
    <lineage>
        <taxon>Eukaryota</taxon>
        <taxon>Fungi</taxon>
        <taxon>Dikarya</taxon>
        <taxon>Basidiomycota</taxon>
        <taxon>Agaricomycotina</taxon>
        <taxon>Agaricomycetes</taxon>
        <taxon>Agaricomycetidae</taxon>
        <taxon>Agaricales</taxon>
        <taxon>Fistulinaceae</taxon>
        <taxon>Fistulina</taxon>
    </lineage>
</organism>
<dbReference type="InterPro" id="IPR051945">
    <property type="entry name" value="RRM_MRD1_RNA_proc_ribogen"/>
</dbReference>
<feature type="domain" description="RRM" evidence="7">
    <location>
        <begin position="2"/>
        <end position="83"/>
    </location>
</feature>
<evidence type="ECO:0000313" key="9">
    <source>
        <dbReference type="Proteomes" id="UP000054144"/>
    </source>
</evidence>
<accession>A0A0D7A3B6</accession>
<feature type="region of interest" description="Disordered" evidence="6">
    <location>
        <begin position="770"/>
        <end position="790"/>
    </location>
</feature>
<feature type="region of interest" description="Disordered" evidence="6">
    <location>
        <begin position="86"/>
        <end position="199"/>
    </location>
</feature>
<evidence type="ECO:0000259" key="7">
    <source>
        <dbReference type="PROSITE" id="PS50102"/>
    </source>
</evidence>
<dbReference type="SMART" id="SM00360">
    <property type="entry name" value="RRM"/>
    <property type="match status" value="5"/>
</dbReference>
<keyword evidence="9" id="KW-1185">Reference proteome</keyword>
<dbReference type="Pfam" id="PF00076">
    <property type="entry name" value="RRM_1"/>
    <property type="match status" value="5"/>
</dbReference>
<evidence type="ECO:0000256" key="5">
    <source>
        <dbReference type="PROSITE-ProRule" id="PRU00176"/>
    </source>
</evidence>
<dbReference type="AlphaFoldDB" id="A0A0D7A3B6"/>
<feature type="domain" description="RRM" evidence="7">
    <location>
        <begin position="574"/>
        <end position="657"/>
    </location>
</feature>
<evidence type="ECO:0000256" key="2">
    <source>
        <dbReference type="ARBA" id="ARBA00022737"/>
    </source>
</evidence>
<evidence type="ECO:0000256" key="6">
    <source>
        <dbReference type="SAM" id="MobiDB-lite"/>
    </source>
</evidence>
<evidence type="ECO:0000313" key="8">
    <source>
        <dbReference type="EMBL" id="KIY44859.1"/>
    </source>
</evidence>
<dbReference type="OrthoDB" id="439639at2759"/>
<dbReference type="GO" id="GO:0005634">
    <property type="term" value="C:nucleus"/>
    <property type="evidence" value="ECO:0007669"/>
    <property type="project" value="UniProtKB-SubCell"/>
</dbReference>
<keyword evidence="2" id="KW-0677">Repeat</keyword>
<keyword evidence="3 5" id="KW-0694">RNA-binding</keyword>
<dbReference type="GO" id="GO:0003729">
    <property type="term" value="F:mRNA binding"/>
    <property type="evidence" value="ECO:0007669"/>
    <property type="project" value="TreeGrafter"/>
</dbReference>
<dbReference type="PANTHER" id="PTHR48039">
    <property type="entry name" value="RNA-BINDING MOTIF PROTEIN 14B"/>
    <property type="match status" value="1"/>
</dbReference>
<dbReference type="Proteomes" id="UP000054144">
    <property type="component" value="Unassembled WGS sequence"/>
</dbReference>
<gene>
    <name evidence="8" type="ORF">FISHEDRAFT_18891</name>
</gene>
<reference evidence="8 9" key="1">
    <citation type="journal article" date="2015" name="Fungal Genet. Biol.">
        <title>Evolution of novel wood decay mechanisms in Agaricales revealed by the genome sequences of Fistulina hepatica and Cylindrobasidium torrendii.</title>
        <authorList>
            <person name="Floudas D."/>
            <person name="Held B.W."/>
            <person name="Riley R."/>
            <person name="Nagy L.G."/>
            <person name="Koehler G."/>
            <person name="Ransdell A.S."/>
            <person name="Younus H."/>
            <person name="Chow J."/>
            <person name="Chiniquy J."/>
            <person name="Lipzen A."/>
            <person name="Tritt A."/>
            <person name="Sun H."/>
            <person name="Haridas S."/>
            <person name="LaButti K."/>
            <person name="Ohm R.A."/>
            <person name="Kues U."/>
            <person name="Blanchette R.A."/>
            <person name="Grigoriev I.V."/>
            <person name="Minto R.E."/>
            <person name="Hibbett D.S."/>
        </authorList>
    </citation>
    <scope>NUCLEOTIDE SEQUENCE [LARGE SCALE GENOMIC DNA]</scope>
    <source>
        <strain evidence="8 9">ATCC 64428</strain>
    </source>
</reference>
<dbReference type="EMBL" id="KN882064">
    <property type="protein sequence ID" value="KIY44859.1"/>
    <property type="molecule type" value="Genomic_DNA"/>
</dbReference>
<feature type="non-terminal residue" evidence="8">
    <location>
        <position position="790"/>
    </location>
</feature>
<dbReference type="InterPro" id="IPR000504">
    <property type="entry name" value="RRM_dom"/>
</dbReference>
<dbReference type="CDD" id="cd12565">
    <property type="entry name" value="RRM1_MRD1"/>
    <property type="match status" value="1"/>
</dbReference>
<dbReference type="PROSITE" id="PS50102">
    <property type="entry name" value="RRM"/>
    <property type="match status" value="5"/>
</dbReference>
<dbReference type="SUPFAM" id="SSF54928">
    <property type="entry name" value="RNA-binding domain, RBD"/>
    <property type="match status" value="4"/>
</dbReference>
<dbReference type="InterPro" id="IPR012677">
    <property type="entry name" value="Nucleotide-bd_a/b_plait_sf"/>
</dbReference>
<feature type="compositionally biased region" description="Basic and acidic residues" evidence="6">
    <location>
        <begin position="125"/>
        <end position="135"/>
    </location>
</feature>
<dbReference type="Gene3D" id="3.30.70.330">
    <property type="match status" value="5"/>
</dbReference>
<name>A0A0D7A3B6_9AGAR</name>
<dbReference type="PANTHER" id="PTHR48039:SF5">
    <property type="entry name" value="RNA-BINDING PROTEIN 28"/>
    <property type="match status" value="1"/>
</dbReference>
<dbReference type="InterPro" id="IPR035979">
    <property type="entry name" value="RBD_domain_sf"/>
</dbReference>
<feature type="compositionally biased region" description="Polar residues" evidence="6">
    <location>
        <begin position="164"/>
        <end position="175"/>
    </location>
</feature>
<evidence type="ECO:0000256" key="4">
    <source>
        <dbReference type="ARBA" id="ARBA00023242"/>
    </source>
</evidence>
<feature type="domain" description="RRM" evidence="7">
    <location>
        <begin position="268"/>
        <end position="353"/>
    </location>
</feature>
<comment type="subcellular location">
    <subcellularLocation>
        <location evidence="1">Nucleus</location>
    </subcellularLocation>
</comment>
<dbReference type="CDD" id="cd12320">
    <property type="entry name" value="RRM6_RBM19_RRM5_MRD1"/>
    <property type="match status" value="1"/>
</dbReference>
<evidence type="ECO:0000256" key="1">
    <source>
        <dbReference type="ARBA" id="ARBA00004123"/>
    </source>
</evidence>
<keyword evidence="4" id="KW-0539">Nucleus</keyword>